<gene>
    <name evidence="2" type="ORF">JK358_13255</name>
</gene>
<dbReference type="EMBL" id="JAERRJ010000005">
    <property type="protein sequence ID" value="MBL1075362.1"/>
    <property type="molecule type" value="Genomic_DNA"/>
</dbReference>
<evidence type="ECO:0000313" key="3">
    <source>
        <dbReference type="Proteomes" id="UP000602198"/>
    </source>
</evidence>
<keyword evidence="1" id="KW-1133">Transmembrane helix</keyword>
<feature type="transmembrane region" description="Helical" evidence="1">
    <location>
        <begin position="64"/>
        <end position="85"/>
    </location>
</feature>
<evidence type="ECO:0008006" key="4">
    <source>
        <dbReference type="Google" id="ProtNLM"/>
    </source>
</evidence>
<evidence type="ECO:0000313" key="2">
    <source>
        <dbReference type="EMBL" id="MBL1075362.1"/>
    </source>
</evidence>
<keyword evidence="1" id="KW-0472">Membrane</keyword>
<feature type="transmembrane region" description="Helical" evidence="1">
    <location>
        <begin position="91"/>
        <end position="112"/>
    </location>
</feature>
<name>A0ABS1M3X3_9NOCA</name>
<keyword evidence="3" id="KW-1185">Reference proteome</keyword>
<organism evidence="2 3">
    <name type="scientific">Nocardia acididurans</name>
    <dbReference type="NCBI Taxonomy" id="2802282"/>
    <lineage>
        <taxon>Bacteria</taxon>
        <taxon>Bacillati</taxon>
        <taxon>Actinomycetota</taxon>
        <taxon>Actinomycetes</taxon>
        <taxon>Mycobacteriales</taxon>
        <taxon>Nocardiaceae</taxon>
        <taxon>Nocardia</taxon>
    </lineage>
</organism>
<reference evidence="2 3" key="1">
    <citation type="submission" date="2021-01" db="EMBL/GenBank/DDBJ databases">
        <title>WGS of actinomycetes isolated from Thailand.</title>
        <authorList>
            <person name="Thawai C."/>
        </authorList>
    </citation>
    <scope>NUCLEOTIDE SEQUENCE [LARGE SCALE GENOMIC DNA]</scope>
    <source>
        <strain evidence="2 3">LPG 2</strain>
    </source>
</reference>
<dbReference type="RefSeq" id="WP_201947355.1">
    <property type="nucleotide sequence ID" value="NZ_JAERRJ010000005.1"/>
</dbReference>
<proteinExistence type="predicted"/>
<dbReference type="Proteomes" id="UP000602198">
    <property type="component" value="Unassembled WGS sequence"/>
</dbReference>
<sequence length="117" mass="12613">MNTIQLTVLTAFYLTMAAANTQLVIRILRRALPQGPAAGVSPPLDLRSTADWNTAQRWIVPFRLTAALTYATAATIVLWAAFAGPTVHPPSLIATIPVAADLILYAASYVVVRARLR</sequence>
<evidence type="ECO:0000256" key="1">
    <source>
        <dbReference type="SAM" id="Phobius"/>
    </source>
</evidence>
<keyword evidence="1" id="KW-0812">Transmembrane</keyword>
<protein>
    <recommendedName>
        <fullName evidence="4">SdpI family protein</fullName>
    </recommendedName>
</protein>
<accession>A0ABS1M3X3</accession>
<comment type="caution">
    <text evidence="2">The sequence shown here is derived from an EMBL/GenBank/DDBJ whole genome shotgun (WGS) entry which is preliminary data.</text>
</comment>